<evidence type="ECO:0000256" key="2">
    <source>
        <dbReference type="ARBA" id="ARBA00022475"/>
    </source>
</evidence>
<dbReference type="InterPro" id="IPR051449">
    <property type="entry name" value="ABC-2_transporter_component"/>
</dbReference>
<feature type="transmembrane region" description="Helical" evidence="7">
    <location>
        <begin position="207"/>
        <end position="225"/>
    </location>
</feature>
<feature type="transmembrane region" description="Helical" evidence="7">
    <location>
        <begin position="154"/>
        <end position="173"/>
    </location>
</feature>
<dbReference type="PANTHER" id="PTHR30294:SF38">
    <property type="entry name" value="TRANSPORT PERMEASE PROTEIN"/>
    <property type="match status" value="1"/>
</dbReference>
<keyword evidence="3 7" id="KW-0812">Transmembrane</keyword>
<evidence type="ECO:0000313" key="9">
    <source>
        <dbReference type="EMBL" id="GIE17339.1"/>
    </source>
</evidence>
<feature type="transmembrane region" description="Helical" evidence="7">
    <location>
        <begin position="91"/>
        <end position="118"/>
    </location>
</feature>
<evidence type="ECO:0000256" key="6">
    <source>
        <dbReference type="ARBA" id="ARBA00023251"/>
    </source>
</evidence>
<dbReference type="RefSeq" id="WP_203834642.1">
    <property type="nucleotide sequence ID" value="NZ_BAAATV010000001.1"/>
</dbReference>
<accession>A0ABQ3ZFN6</accession>
<gene>
    <name evidence="9" type="ORF">Ahu01nite_004410</name>
</gene>
<sequence>MITLATAARILRQLRHDRRTVGLLIVVPAALLALLYFMYDGAPAFDRVALVMLGVFPFVIMFLVTSIAMLRERTSGTLERLLTTPLRKLDLLFGYGLAFGLAGAVQALVAVAAAHWLFGLETPAGSVLVAVVDAVLGMALGLLCSAFARTEFQAVQFIPVVVAPQLFLCGLFVPRDEMAGWLQAVSDVLPLTYAVKALAAATVWRDLAVVAGAAVLALILAAATLRRRTG</sequence>
<keyword evidence="6" id="KW-0046">Antibiotic resistance</keyword>
<comment type="caution">
    <text evidence="9">The sequence shown here is derived from an EMBL/GenBank/DDBJ whole genome shotgun (WGS) entry which is preliminary data.</text>
</comment>
<dbReference type="EMBL" id="BOMN01000008">
    <property type="protein sequence ID" value="GIE17339.1"/>
    <property type="molecule type" value="Genomic_DNA"/>
</dbReference>
<dbReference type="PIRSF" id="PIRSF006648">
    <property type="entry name" value="DrrB"/>
    <property type="match status" value="1"/>
</dbReference>
<reference evidence="9 10" key="1">
    <citation type="submission" date="2021-01" db="EMBL/GenBank/DDBJ databases">
        <title>Whole genome shotgun sequence of Actinoplanes humidus NBRC 14915.</title>
        <authorList>
            <person name="Komaki H."/>
            <person name="Tamura T."/>
        </authorList>
    </citation>
    <scope>NUCLEOTIDE SEQUENCE [LARGE SCALE GENOMIC DNA]</scope>
    <source>
        <strain evidence="9 10">NBRC 14915</strain>
    </source>
</reference>
<evidence type="ECO:0000256" key="1">
    <source>
        <dbReference type="ARBA" id="ARBA00004651"/>
    </source>
</evidence>
<keyword evidence="2" id="KW-1003">Cell membrane</keyword>
<name>A0ABQ3ZFN6_9ACTN</name>
<feature type="domain" description="ABC-2 type transporter transmembrane" evidence="8">
    <location>
        <begin position="8"/>
        <end position="200"/>
    </location>
</feature>
<evidence type="ECO:0000256" key="5">
    <source>
        <dbReference type="ARBA" id="ARBA00023136"/>
    </source>
</evidence>
<feature type="transmembrane region" description="Helical" evidence="7">
    <location>
        <begin position="124"/>
        <end position="147"/>
    </location>
</feature>
<evidence type="ECO:0000256" key="3">
    <source>
        <dbReference type="ARBA" id="ARBA00022692"/>
    </source>
</evidence>
<dbReference type="Pfam" id="PF01061">
    <property type="entry name" value="ABC2_membrane"/>
    <property type="match status" value="1"/>
</dbReference>
<keyword evidence="5 7" id="KW-0472">Membrane</keyword>
<comment type="subcellular location">
    <subcellularLocation>
        <location evidence="1">Cell membrane</location>
        <topology evidence="1">Multi-pass membrane protein</topology>
    </subcellularLocation>
</comment>
<feature type="transmembrane region" description="Helical" evidence="7">
    <location>
        <begin position="21"/>
        <end position="39"/>
    </location>
</feature>
<dbReference type="InterPro" id="IPR013525">
    <property type="entry name" value="ABC2_TM"/>
</dbReference>
<proteinExistence type="predicted"/>
<dbReference type="Proteomes" id="UP000603200">
    <property type="component" value="Unassembled WGS sequence"/>
</dbReference>
<dbReference type="InterPro" id="IPR000412">
    <property type="entry name" value="ABC_2_transport"/>
</dbReference>
<protein>
    <submittedName>
        <fullName evidence="9">Transport permease protein</fullName>
    </submittedName>
</protein>
<evidence type="ECO:0000313" key="10">
    <source>
        <dbReference type="Proteomes" id="UP000603200"/>
    </source>
</evidence>
<dbReference type="PANTHER" id="PTHR30294">
    <property type="entry name" value="MEMBRANE COMPONENT OF ABC TRANSPORTER YHHJ-RELATED"/>
    <property type="match status" value="1"/>
</dbReference>
<feature type="transmembrane region" description="Helical" evidence="7">
    <location>
        <begin position="51"/>
        <end position="70"/>
    </location>
</feature>
<keyword evidence="4 7" id="KW-1133">Transmembrane helix</keyword>
<evidence type="ECO:0000259" key="8">
    <source>
        <dbReference type="Pfam" id="PF01061"/>
    </source>
</evidence>
<evidence type="ECO:0000256" key="4">
    <source>
        <dbReference type="ARBA" id="ARBA00022989"/>
    </source>
</evidence>
<organism evidence="9 10">
    <name type="scientific">Winogradskya humida</name>
    <dbReference type="NCBI Taxonomy" id="113566"/>
    <lineage>
        <taxon>Bacteria</taxon>
        <taxon>Bacillati</taxon>
        <taxon>Actinomycetota</taxon>
        <taxon>Actinomycetes</taxon>
        <taxon>Micromonosporales</taxon>
        <taxon>Micromonosporaceae</taxon>
        <taxon>Winogradskya</taxon>
    </lineage>
</organism>
<evidence type="ECO:0000256" key="7">
    <source>
        <dbReference type="SAM" id="Phobius"/>
    </source>
</evidence>
<keyword evidence="10" id="KW-1185">Reference proteome</keyword>